<reference evidence="2" key="1">
    <citation type="journal article" date="2006" name="PLoS Biol.">
        <title>Macronuclear genome sequence of the ciliate Tetrahymena thermophila, a model eukaryote.</title>
        <authorList>
            <person name="Eisen J.A."/>
            <person name="Coyne R.S."/>
            <person name="Wu M."/>
            <person name="Wu D."/>
            <person name="Thiagarajan M."/>
            <person name="Wortman J.R."/>
            <person name="Badger J.H."/>
            <person name="Ren Q."/>
            <person name="Amedeo P."/>
            <person name="Jones K.M."/>
            <person name="Tallon L.J."/>
            <person name="Delcher A.L."/>
            <person name="Salzberg S.L."/>
            <person name="Silva J.C."/>
            <person name="Haas B.J."/>
            <person name="Majoros W.H."/>
            <person name="Farzad M."/>
            <person name="Carlton J.M."/>
            <person name="Smith R.K. Jr."/>
            <person name="Garg J."/>
            <person name="Pearlman R.E."/>
            <person name="Karrer K.M."/>
            <person name="Sun L."/>
            <person name="Manning G."/>
            <person name="Elde N.C."/>
            <person name="Turkewitz A.P."/>
            <person name="Asai D.J."/>
            <person name="Wilkes D.E."/>
            <person name="Wang Y."/>
            <person name="Cai H."/>
            <person name="Collins K."/>
            <person name="Stewart B.A."/>
            <person name="Lee S.R."/>
            <person name="Wilamowska K."/>
            <person name="Weinberg Z."/>
            <person name="Ruzzo W.L."/>
            <person name="Wloga D."/>
            <person name="Gaertig J."/>
            <person name="Frankel J."/>
            <person name="Tsao C.-C."/>
            <person name="Gorovsky M.A."/>
            <person name="Keeling P.J."/>
            <person name="Waller R.F."/>
            <person name="Patron N.J."/>
            <person name="Cherry J.M."/>
            <person name="Stover N.A."/>
            <person name="Krieger C.J."/>
            <person name="del Toro C."/>
            <person name="Ryder H.F."/>
            <person name="Williamson S.C."/>
            <person name="Barbeau R.A."/>
            <person name="Hamilton E.P."/>
            <person name="Orias E."/>
        </authorList>
    </citation>
    <scope>NUCLEOTIDE SEQUENCE [LARGE SCALE GENOMIC DNA]</scope>
    <source>
        <strain evidence="2">SB210</strain>
    </source>
</reference>
<dbReference type="SUPFAM" id="SSF52047">
    <property type="entry name" value="RNI-like"/>
    <property type="match status" value="1"/>
</dbReference>
<dbReference type="GO" id="GO:0019005">
    <property type="term" value="C:SCF ubiquitin ligase complex"/>
    <property type="evidence" value="ECO:0007669"/>
    <property type="project" value="TreeGrafter"/>
</dbReference>
<dbReference type="PANTHER" id="PTHR13318">
    <property type="entry name" value="PARTNER OF PAIRED, ISOFORM B-RELATED"/>
    <property type="match status" value="1"/>
</dbReference>
<dbReference type="AlphaFoldDB" id="I7LZM8"/>
<name>I7LZM8_TETTS</name>
<dbReference type="OrthoDB" id="283189at2759"/>
<keyword evidence="2" id="KW-1185">Reference proteome</keyword>
<sequence>MFTLPNVDQKLQGTQKEKIEVLDDFAMAHFLKEENIKQGKWKNVHKVQMKNTQITDRSLELLCSNPVCEQIEQLELQNNFSSITDNSLQILAYSPYLTNLKYLDLSDSFITDEGLSTFVQSKNSKQLETLILYGNVQVGSDSLRSIALSKECRNLQVLDLRSTYISDTGFKEFCESQNLQNLRILNLSMNIEAITDETIVCLSLSKRIKSIEHLLLANCMITDEGIEALCKSSNFSKLKELDISNDSKDFNLNKITDKSLEYLSDTTFISELQKLNLRGLKVTSYGINYLSRSYNFMNLQFLRLSQNVGITDKAIDSIVQGSVKNLKCLNKLYLNDTSVTKDGVKFLIKSIPKIDVIYDDRMYIDLTEEDENIQKVQQNKSFKYK</sequence>
<organism evidence="1 2">
    <name type="scientific">Tetrahymena thermophila (strain SB210)</name>
    <dbReference type="NCBI Taxonomy" id="312017"/>
    <lineage>
        <taxon>Eukaryota</taxon>
        <taxon>Sar</taxon>
        <taxon>Alveolata</taxon>
        <taxon>Ciliophora</taxon>
        <taxon>Intramacronucleata</taxon>
        <taxon>Oligohymenophorea</taxon>
        <taxon>Hymenostomatida</taxon>
        <taxon>Tetrahymenina</taxon>
        <taxon>Tetrahymenidae</taxon>
        <taxon>Tetrahymena</taxon>
    </lineage>
</organism>
<dbReference type="KEGG" id="tet:TTHERM_00716060"/>
<dbReference type="GeneID" id="7845554"/>
<dbReference type="RefSeq" id="XP_001031963.2">
    <property type="nucleotide sequence ID" value="XM_001031963.2"/>
</dbReference>
<dbReference type="InterPro" id="IPR001611">
    <property type="entry name" value="Leu-rich_rpt"/>
</dbReference>
<evidence type="ECO:0000313" key="1">
    <source>
        <dbReference type="EMBL" id="EAR84300.2"/>
    </source>
</evidence>
<gene>
    <name evidence="1" type="ORF">TTHERM_00716060</name>
</gene>
<accession>I7LZM8</accession>
<dbReference type="InterPro" id="IPR006553">
    <property type="entry name" value="Leu-rich_rpt_Cys-con_subtyp"/>
</dbReference>
<dbReference type="Pfam" id="PF13516">
    <property type="entry name" value="LRR_6"/>
    <property type="match status" value="3"/>
</dbReference>
<dbReference type="Gene3D" id="3.80.10.10">
    <property type="entry name" value="Ribonuclease Inhibitor"/>
    <property type="match status" value="2"/>
</dbReference>
<dbReference type="InParanoid" id="I7LZM8"/>
<protein>
    <submittedName>
        <fullName evidence="1">LRR, typical subtype protein</fullName>
    </submittedName>
</protein>
<dbReference type="SMART" id="SM00367">
    <property type="entry name" value="LRR_CC"/>
    <property type="match status" value="9"/>
</dbReference>
<evidence type="ECO:0000313" key="2">
    <source>
        <dbReference type="Proteomes" id="UP000009168"/>
    </source>
</evidence>
<dbReference type="STRING" id="312017.I7LZM8"/>
<proteinExistence type="predicted"/>
<dbReference type="Proteomes" id="UP000009168">
    <property type="component" value="Unassembled WGS sequence"/>
</dbReference>
<dbReference type="GO" id="GO:0031146">
    <property type="term" value="P:SCF-dependent proteasomal ubiquitin-dependent protein catabolic process"/>
    <property type="evidence" value="ECO:0007669"/>
    <property type="project" value="TreeGrafter"/>
</dbReference>
<dbReference type="InterPro" id="IPR032675">
    <property type="entry name" value="LRR_dom_sf"/>
</dbReference>
<dbReference type="EMBL" id="GG662447">
    <property type="protein sequence ID" value="EAR84300.2"/>
    <property type="molecule type" value="Genomic_DNA"/>
</dbReference>
<dbReference type="PANTHER" id="PTHR13318:SF95">
    <property type="entry name" value="F-BOX PROTEIN YLR352W"/>
    <property type="match status" value="1"/>
</dbReference>